<keyword evidence="2" id="KW-1185">Reference proteome</keyword>
<gene>
    <name evidence="1" type="ORF">H7J73_18755</name>
</gene>
<proteinExistence type="predicted"/>
<name>A0ABT3CF03_9MYCO</name>
<evidence type="ECO:0000313" key="1">
    <source>
        <dbReference type="EMBL" id="MCV7228058.1"/>
    </source>
</evidence>
<organism evidence="1 2">
    <name type="scientific">Mycolicibacterium komossense</name>
    <dbReference type="NCBI Taxonomy" id="1779"/>
    <lineage>
        <taxon>Bacteria</taxon>
        <taxon>Bacillati</taxon>
        <taxon>Actinomycetota</taxon>
        <taxon>Actinomycetes</taxon>
        <taxon>Mycobacteriales</taxon>
        <taxon>Mycobacteriaceae</taxon>
        <taxon>Mycolicibacterium</taxon>
    </lineage>
</organism>
<reference evidence="1 2" key="1">
    <citation type="journal article" date="2022" name="BMC Genomics">
        <title>Comparative genome analysis of mycobacteria focusing on tRNA and non-coding RNA.</title>
        <authorList>
            <person name="Behra P.R.K."/>
            <person name="Pettersson B.M.F."/>
            <person name="Ramesh M."/>
            <person name="Das S."/>
            <person name="Dasgupta S."/>
            <person name="Kirsebom L.A."/>
        </authorList>
    </citation>
    <scope>NUCLEOTIDE SEQUENCE [LARGE SCALE GENOMIC DNA]</scope>
    <source>
        <strain evidence="1 2">DSM 44078</strain>
    </source>
</reference>
<accession>A0ABT3CF03</accession>
<comment type="caution">
    <text evidence="1">The sequence shown here is derived from an EMBL/GenBank/DDBJ whole genome shotgun (WGS) entry which is preliminary data.</text>
</comment>
<dbReference type="EMBL" id="JACKTY010000031">
    <property type="protein sequence ID" value="MCV7228058.1"/>
    <property type="molecule type" value="Genomic_DNA"/>
</dbReference>
<protein>
    <submittedName>
        <fullName evidence="1">Uncharacterized protein</fullName>
    </submittedName>
</protein>
<dbReference type="RefSeq" id="WP_264069112.1">
    <property type="nucleotide sequence ID" value="NZ_JACKTY010000031.1"/>
</dbReference>
<sequence length="79" mass="8564">MLADRHRADQWLFCLTSSEFGQFLGGRAEAATATHPRQLLHRVSEVASDLQGYQGDAGVVVEPVNGCFEYPASGVLNLT</sequence>
<evidence type="ECO:0000313" key="2">
    <source>
        <dbReference type="Proteomes" id="UP001526201"/>
    </source>
</evidence>
<dbReference type="Proteomes" id="UP001526201">
    <property type="component" value="Unassembled WGS sequence"/>
</dbReference>